<name>A0ACB7YJC9_9ERIC</name>
<organism evidence="1 2">
    <name type="scientific">Vaccinium darrowii</name>
    <dbReference type="NCBI Taxonomy" id="229202"/>
    <lineage>
        <taxon>Eukaryota</taxon>
        <taxon>Viridiplantae</taxon>
        <taxon>Streptophyta</taxon>
        <taxon>Embryophyta</taxon>
        <taxon>Tracheophyta</taxon>
        <taxon>Spermatophyta</taxon>
        <taxon>Magnoliopsida</taxon>
        <taxon>eudicotyledons</taxon>
        <taxon>Gunneridae</taxon>
        <taxon>Pentapetalae</taxon>
        <taxon>asterids</taxon>
        <taxon>Ericales</taxon>
        <taxon>Ericaceae</taxon>
        <taxon>Vaccinioideae</taxon>
        <taxon>Vaccinieae</taxon>
        <taxon>Vaccinium</taxon>
    </lineage>
</organism>
<reference evidence="1 2" key="1">
    <citation type="journal article" date="2021" name="Hortic Res">
        <title>High-quality reference genome and annotation aids understanding of berry development for evergreen blueberry (Vaccinium darrowii).</title>
        <authorList>
            <person name="Yu J."/>
            <person name="Hulse-Kemp A.M."/>
            <person name="Babiker E."/>
            <person name="Staton M."/>
        </authorList>
    </citation>
    <scope>NUCLEOTIDE SEQUENCE [LARGE SCALE GENOMIC DNA]</scope>
    <source>
        <strain evidence="2">cv. NJ 8807/NJ 8810</strain>
        <tissue evidence="1">Young leaf</tissue>
    </source>
</reference>
<dbReference type="Proteomes" id="UP000828048">
    <property type="component" value="Chromosome 11"/>
</dbReference>
<proteinExistence type="predicted"/>
<gene>
    <name evidence="1" type="ORF">Vadar_004961</name>
</gene>
<evidence type="ECO:0000313" key="2">
    <source>
        <dbReference type="Proteomes" id="UP000828048"/>
    </source>
</evidence>
<evidence type="ECO:0000313" key="1">
    <source>
        <dbReference type="EMBL" id="KAH7853638.1"/>
    </source>
</evidence>
<accession>A0ACB7YJC9</accession>
<sequence length="239" mass="27770">MEFVFVWKLCPGWNPTVSHNLKTNRGRPGKSSTTPTSFRPSFRISESSKTIPQALTDYIYMLQRRWQSFEYCIDAMEVHTHRVFSMASYCPTVLAAGDKERVYLKCPTNIVGTAFYCLTRIFNRISSAKTFTSFLGIGDNRKRGFVLNSYYLRLETNKLETTLGRRSRFLSPLLPHCLSYARYCRKKVKKQDLPEDDSELYLDPTLALYKRRFQTGLPVILVDGYNVCGYWAKLKKHHV</sequence>
<dbReference type="EMBL" id="CM037161">
    <property type="protein sequence ID" value="KAH7853638.1"/>
    <property type="molecule type" value="Genomic_DNA"/>
</dbReference>
<comment type="caution">
    <text evidence="1">The sequence shown here is derived from an EMBL/GenBank/DDBJ whole genome shotgun (WGS) entry which is preliminary data.</text>
</comment>
<keyword evidence="2" id="KW-1185">Reference proteome</keyword>
<protein>
    <submittedName>
        <fullName evidence="1">Uncharacterized protein</fullName>
    </submittedName>
</protein>